<proteinExistence type="predicted"/>
<dbReference type="RefSeq" id="WP_164678322.1">
    <property type="nucleotide sequence ID" value="NZ_CP049057.1"/>
</dbReference>
<evidence type="ECO:0008006" key="3">
    <source>
        <dbReference type="Google" id="ProtNLM"/>
    </source>
</evidence>
<evidence type="ECO:0000313" key="1">
    <source>
        <dbReference type="EMBL" id="QIE58315.1"/>
    </source>
</evidence>
<gene>
    <name evidence="1" type="ORF">G5B37_01640</name>
</gene>
<dbReference type="Proteomes" id="UP000505306">
    <property type="component" value="Chromosome"/>
</dbReference>
<protein>
    <recommendedName>
        <fullName evidence="3">DUF1574 domain-containing protein</fullName>
    </recommendedName>
</protein>
<sequence length="313" mass="36599">MQRKFVTYLLLFFTPVVIAYCVIEYYTLQLPMSFKAISTYMHKDADKFEVLVLGSSQMKGGINPEYISQPTLNLAGGNQHHDTDFKILKQLLDSFPALKTVVLETSYSHFELPHNGKQFYKNNAYLKYYGVNTFERQTYFKDKLIFLSNPKLFSERILDNYSNNGRKYGFNTYGYDTLNYPGLFEDLQYNEAKISEKKVFKINKTPNTELFATNTALFFDMLEFLESKNLNIILCEAPMYKTYLPQRVPEILYRRDSIIMVAKLRFKNLTVVALETDTINYSARDYWNQSHLNPKGGEKFSKQLDSVLRQHTP</sequence>
<evidence type="ECO:0000313" key="2">
    <source>
        <dbReference type="Proteomes" id="UP000505306"/>
    </source>
</evidence>
<dbReference type="EMBL" id="CP049057">
    <property type="protein sequence ID" value="QIE58315.1"/>
    <property type="molecule type" value="Genomic_DNA"/>
</dbReference>
<reference evidence="1 2" key="1">
    <citation type="submission" date="2020-02" db="EMBL/GenBank/DDBJ databases">
        <title>Complete genome sequence of Flavobacteriaceae bacterium.</title>
        <authorList>
            <person name="Kim S.-J."/>
            <person name="Kim Y.-S."/>
            <person name="Kim K.-H."/>
        </authorList>
    </citation>
    <scope>NUCLEOTIDE SEQUENCE [LARGE SCALE GENOMIC DNA]</scope>
    <source>
        <strain evidence="1 2">RR4-40</strain>
    </source>
</reference>
<organism evidence="1 2">
    <name type="scientific">Rasiella rasia</name>
    <dbReference type="NCBI Taxonomy" id="2744027"/>
    <lineage>
        <taxon>Bacteria</taxon>
        <taxon>Pseudomonadati</taxon>
        <taxon>Bacteroidota</taxon>
        <taxon>Flavobacteriia</taxon>
        <taxon>Flavobacteriales</taxon>
        <taxon>Flavobacteriaceae</taxon>
        <taxon>Rasiella</taxon>
    </lineage>
</organism>
<accession>A0A6G6GIB4</accession>
<name>A0A6G6GIB4_9FLAO</name>
<keyword evidence="2" id="KW-1185">Reference proteome</keyword>
<dbReference type="AlphaFoldDB" id="A0A6G6GIB4"/>
<dbReference type="KEGG" id="mgel:G5B37_01640"/>